<evidence type="ECO:0000259" key="1">
    <source>
        <dbReference type="Pfam" id="PF19834"/>
    </source>
</evidence>
<proteinExistence type="predicted"/>
<evidence type="ECO:0000313" key="3">
    <source>
        <dbReference type="Proteomes" id="UP000428330"/>
    </source>
</evidence>
<name>A0A6I6ITD2_9RHOB</name>
<dbReference type="InterPro" id="IPR045632">
    <property type="entry name" value="DUF6314"/>
</dbReference>
<evidence type="ECO:0000313" key="2">
    <source>
        <dbReference type="EMBL" id="QGY00360.1"/>
    </source>
</evidence>
<reference evidence="3" key="1">
    <citation type="submission" date="2018-12" db="EMBL/GenBank/DDBJ databases">
        <title>Complete genome sequence of Roseovarius sp. MME-070.</title>
        <authorList>
            <person name="Nam Y.-D."/>
            <person name="Kang J."/>
            <person name="Chung W.-H."/>
            <person name="Park Y.S."/>
        </authorList>
    </citation>
    <scope>NUCLEOTIDE SEQUENCE [LARGE SCALE GENOMIC DNA]</scope>
    <source>
        <strain evidence="3">MME-070</strain>
    </source>
</reference>
<dbReference type="EMBL" id="CP034348">
    <property type="protein sequence ID" value="QGY00360.1"/>
    <property type="molecule type" value="Genomic_DNA"/>
</dbReference>
<dbReference type="Pfam" id="PF19834">
    <property type="entry name" value="DUF6314"/>
    <property type="match status" value="1"/>
</dbReference>
<dbReference type="AlphaFoldDB" id="A0A6I6ITD2"/>
<gene>
    <name evidence="2" type="ORF">EI983_09545</name>
</gene>
<dbReference type="KEGG" id="rom:EI983_09545"/>
<accession>A0A6I6ITD2</accession>
<protein>
    <submittedName>
        <fullName evidence="2">Trigger factor</fullName>
    </submittedName>
</protein>
<dbReference type="Proteomes" id="UP000428330">
    <property type="component" value="Chromosome"/>
</dbReference>
<dbReference type="OrthoDB" id="7351979at2"/>
<keyword evidence="3" id="KW-1185">Reference proteome</keyword>
<feature type="domain" description="DUF6314" evidence="1">
    <location>
        <begin position="4"/>
        <end position="131"/>
    </location>
</feature>
<sequence>MEDFEGAWVVERRIVHEDQPDAQFRGSARFLPDGDGLLYEEKGLMKIEGLRPVSAQRSYLWREGEDGVIEVLFEDGRAFHRIDPENPEDTHWCDPDTYEVRYRFGQWPDWIATWTVSGPRKAYKMVSTYRRPVPGID</sequence>
<organism evidence="2 3">
    <name type="scientific">Roseovarius faecimaris</name>
    <dbReference type="NCBI Taxonomy" id="2494550"/>
    <lineage>
        <taxon>Bacteria</taxon>
        <taxon>Pseudomonadati</taxon>
        <taxon>Pseudomonadota</taxon>
        <taxon>Alphaproteobacteria</taxon>
        <taxon>Rhodobacterales</taxon>
        <taxon>Roseobacteraceae</taxon>
        <taxon>Roseovarius</taxon>
    </lineage>
</organism>